<keyword evidence="1 2" id="KW-0238">DNA-binding</keyword>
<proteinExistence type="predicted"/>
<evidence type="ECO:0000256" key="1">
    <source>
        <dbReference type="ARBA" id="ARBA00023125"/>
    </source>
</evidence>
<dbReference type="SUPFAM" id="SSF46689">
    <property type="entry name" value="Homeodomain-like"/>
    <property type="match status" value="1"/>
</dbReference>
<dbReference type="Proteomes" id="UP000182764">
    <property type="component" value="Unassembled WGS sequence"/>
</dbReference>
<dbReference type="RefSeq" id="WP_074580795.1">
    <property type="nucleotide sequence ID" value="NZ_FNFJ01000001.1"/>
</dbReference>
<organism evidence="4 5">
    <name type="scientific">Streptococcus gallolyticus</name>
    <dbReference type="NCBI Taxonomy" id="315405"/>
    <lineage>
        <taxon>Bacteria</taxon>
        <taxon>Bacillati</taxon>
        <taxon>Bacillota</taxon>
        <taxon>Bacilli</taxon>
        <taxon>Lactobacillales</taxon>
        <taxon>Streptococcaceae</taxon>
        <taxon>Streptococcus</taxon>
    </lineage>
</organism>
<dbReference type="PANTHER" id="PTHR43479:SF7">
    <property type="entry name" value="TETR-FAMILY TRANSCRIPTIONAL REGULATOR"/>
    <property type="match status" value="1"/>
</dbReference>
<dbReference type="InterPro" id="IPR009057">
    <property type="entry name" value="Homeodomain-like_sf"/>
</dbReference>
<sequence>MGVYEVARKNRKKAIRDSFWKLYKIKEINRITVSEIAELAGIHRVSFYRYYQDVYQVLEEIESELLNQLAELDLSQIDQIDGLTALGYQIFNLIRNNNDYLYILLKEQKDFEFKKKFYSFFEQKIQLLFQEEGTNNSSLQESMKKLTSHLIVECFISCATNKNLTFEDLETYILGIMSDGFYQTLANQFALKNIIKPS</sequence>
<feature type="domain" description="HTH tetR-type" evidence="3">
    <location>
        <begin position="9"/>
        <end position="69"/>
    </location>
</feature>
<accession>A0A1H7UJJ3</accession>
<feature type="DNA-binding region" description="H-T-H motif" evidence="2">
    <location>
        <begin position="32"/>
        <end position="51"/>
    </location>
</feature>
<reference evidence="4 5" key="1">
    <citation type="submission" date="2016-10" db="EMBL/GenBank/DDBJ databases">
        <authorList>
            <person name="de Groot N.N."/>
        </authorList>
    </citation>
    <scope>NUCLEOTIDE SEQUENCE [LARGE SCALE GENOMIC DNA]</scope>
    <source>
        <strain evidence="4 5">VTM1R29</strain>
    </source>
</reference>
<dbReference type="InterPro" id="IPR050624">
    <property type="entry name" value="HTH-type_Tx_Regulator"/>
</dbReference>
<dbReference type="AlphaFoldDB" id="A0A1H7UJJ3"/>
<dbReference type="Gene3D" id="1.10.357.10">
    <property type="entry name" value="Tetracycline Repressor, domain 2"/>
    <property type="match status" value="1"/>
</dbReference>
<dbReference type="InterPro" id="IPR001647">
    <property type="entry name" value="HTH_TetR"/>
</dbReference>
<dbReference type="GO" id="GO:0003677">
    <property type="term" value="F:DNA binding"/>
    <property type="evidence" value="ECO:0007669"/>
    <property type="project" value="UniProtKB-UniRule"/>
</dbReference>
<dbReference type="EMBL" id="FOBM01000001">
    <property type="protein sequence ID" value="SEL96979.1"/>
    <property type="molecule type" value="Genomic_DNA"/>
</dbReference>
<evidence type="ECO:0000313" key="4">
    <source>
        <dbReference type="EMBL" id="SEL96979.1"/>
    </source>
</evidence>
<protein>
    <submittedName>
        <fullName evidence="4">Transcriptional regulator, TetR family</fullName>
    </submittedName>
</protein>
<name>A0A1H7UJJ3_9STRE</name>
<dbReference type="PANTHER" id="PTHR43479">
    <property type="entry name" value="ACREF/ENVCD OPERON REPRESSOR-RELATED"/>
    <property type="match status" value="1"/>
</dbReference>
<evidence type="ECO:0000313" key="5">
    <source>
        <dbReference type="Proteomes" id="UP000182764"/>
    </source>
</evidence>
<gene>
    <name evidence="4" type="ORF">SAMN04487839_101498</name>
</gene>
<evidence type="ECO:0000256" key="2">
    <source>
        <dbReference type="PROSITE-ProRule" id="PRU00335"/>
    </source>
</evidence>
<dbReference type="PROSITE" id="PS50977">
    <property type="entry name" value="HTH_TETR_2"/>
    <property type="match status" value="1"/>
</dbReference>
<evidence type="ECO:0000259" key="3">
    <source>
        <dbReference type="PROSITE" id="PS50977"/>
    </source>
</evidence>